<feature type="region of interest" description="Disordered" evidence="6">
    <location>
        <begin position="32"/>
        <end position="183"/>
    </location>
</feature>
<feature type="region of interest" description="Disordered" evidence="6">
    <location>
        <begin position="199"/>
        <end position="271"/>
    </location>
</feature>
<dbReference type="InterPro" id="IPR003959">
    <property type="entry name" value="ATPase_AAA_core"/>
</dbReference>
<feature type="compositionally biased region" description="Polar residues" evidence="6">
    <location>
        <begin position="251"/>
        <end position="268"/>
    </location>
</feature>
<evidence type="ECO:0000313" key="8">
    <source>
        <dbReference type="EMBL" id="GAQ81032.1"/>
    </source>
</evidence>
<dbReference type="GO" id="GO:0006260">
    <property type="term" value="P:DNA replication"/>
    <property type="evidence" value="ECO:0007669"/>
    <property type="project" value="UniProtKB-KW"/>
</dbReference>
<dbReference type="GO" id="GO:0005663">
    <property type="term" value="C:DNA replication factor C complex"/>
    <property type="evidence" value="ECO:0007669"/>
    <property type="project" value="InterPro"/>
</dbReference>
<accession>A0A1Y1HT81</accession>
<reference evidence="8 9" key="1">
    <citation type="journal article" date="2014" name="Nat. Commun.">
        <title>Klebsormidium flaccidum genome reveals primary factors for plant terrestrial adaptation.</title>
        <authorList>
            <person name="Hori K."/>
            <person name="Maruyama F."/>
            <person name="Fujisawa T."/>
            <person name="Togashi T."/>
            <person name="Yamamoto N."/>
            <person name="Seo M."/>
            <person name="Sato S."/>
            <person name="Yamada T."/>
            <person name="Mori H."/>
            <person name="Tajima N."/>
            <person name="Moriyama T."/>
            <person name="Ikeuchi M."/>
            <person name="Watanabe M."/>
            <person name="Wada H."/>
            <person name="Kobayashi K."/>
            <person name="Saito M."/>
            <person name="Masuda T."/>
            <person name="Sasaki-Sekimoto Y."/>
            <person name="Mashiguchi K."/>
            <person name="Awai K."/>
            <person name="Shimojima M."/>
            <person name="Masuda S."/>
            <person name="Iwai M."/>
            <person name="Nobusawa T."/>
            <person name="Narise T."/>
            <person name="Kondo S."/>
            <person name="Saito H."/>
            <person name="Sato R."/>
            <person name="Murakawa M."/>
            <person name="Ihara Y."/>
            <person name="Oshima-Yamada Y."/>
            <person name="Ohtaka K."/>
            <person name="Satoh M."/>
            <person name="Sonobe K."/>
            <person name="Ishii M."/>
            <person name="Ohtani R."/>
            <person name="Kanamori-Sato M."/>
            <person name="Honoki R."/>
            <person name="Miyazaki D."/>
            <person name="Mochizuki H."/>
            <person name="Umetsu J."/>
            <person name="Higashi K."/>
            <person name="Shibata D."/>
            <person name="Kamiya Y."/>
            <person name="Sato N."/>
            <person name="Nakamura Y."/>
            <person name="Tabata S."/>
            <person name="Ida S."/>
            <person name="Kurokawa K."/>
            <person name="Ohta H."/>
        </authorList>
    </citation>
    <scope>NUCLEOTIDE SEQUENCE [LARGE SCALE GENOMIC DNA]</scope>
    <source>
        <strain evidence="8 9">NIES-2285</strain>
    </source>
</reference>
<dbReference type="InterPro" id="IPR027417">
    <property type="entry name" value="P-loop_NTPase"/>
</dbReference>
<keyword evidence="9" id="KW-1185">Reference proteome</keyword>
<evidence type="ECO:0000256" key="2">
    <source>
        <dbReference type="ARBA" id="ARBA00011480"/>
    </source>
</evidence>
<dbReference type="GO" id="GO:0016887">
    <property type="term" value="F:ATP hydrolysis activity"/>
    <property type="evidence" value="ECO:0007669"/>
    <property type="project" value="InterPro"/>
</dbReference>
<dbReference type="AlphaFoldDB" id="A0A1Y1HT81"/>
<dbReference type="GO" id="GO:0003677">
    <property type="term" value="F:DNA binding"/>
    <property type="evidence" value="ECO:0000318"/>
    <property type="project" value="GO_Central"/>
</dbReference>
<dbReference type="FunFam" id="3.40.50.300:FF:000395">
    <property type="entry name" value="Replication factor C subunit 1"/>
    <property type="match status" value="1"/>
</dbReference>
<dbReference type="SMART" id="SM00382">
    <property type="entry name" value="AAA"/>
    <property type="match status" value="1"/>
</dbReference>
<feature type="region of interest" description="Disordered" evidence="6">
    <location>
        <begin position="338"/>
        <end position="375"/>
    </location>
</feature>
<sequence>MPPQTSMSNGQQLEAARERILLEHMDIRSFFGPKGQTSKYAVGSKFFNNNGSAEKRKESVTTGNGKDEDNLQLEGPTKRPRVEPPAADISPRKASLHLERVVPGAAGTSNGAHPTPDSGLRRSTRASPQKVAASPVHPVTPSPTEKTELEVTPVTGYKPSTANGRGQSSSFSLETAPQSTSQLQNGLLASEHKRIGSNDVLRENGLGGSPNAARFQNGVPGGSNLRRPYMGAAAAAMAAQHSRPAPLQPGPSHTSARPPNPPQSQSGGLLQPLAPCSIAVDKGKGKVVAAEGRKEAINELWTTKHRPRKVAELVGNGNQIYRLREWLVKWESRHLQPALPKGGKKGASGSGGGRGWGGGKNNADDEKKAALLSGPPGLGKTSAATILCEEMGYEVMEVNASDARGKADRDVQKGMGGSTSNMVKELITNRSLSGSGKKLALIMDEVDGMSGGDRGGVQDLIQSIQKSKIPIICICNDKYNQKIKSLVGHCMELNFQKPNKQQIARRLAEVAGKEGMHVEERALDALVESVQCDIRLALNHLQFMRVRSTSLNYSDVQSKMRTGAKDVDLSPFNVTDRLFSPSAVQLSLSDQINLAFADADLLPLMVQENYVNFRPSRGGLDRMDALASCSDWISDGDLVSRQVRGRGRWDLMPFGCVTSTVASCAHIRGQREPLLPNERNFNRFSAWLGKNSSANKNSRILSELQTHMLVSGNCSASRSAVRQDYVPILSALLTMPLRKYDKDGVEPVIELMNEYSLTREDWGNMLDLGKLAGKGDPLEGVSAQVKAHFTRQCTANAAQHAVKSSVMLDMGAKAVKPRVRAGAAEGAPAENDVVAVDDGAIALEDEGEEDAQGAEVQDAAAIPGVKRKAASQAKGKAKVARKESKAPAAPRGKGKKKA</sequence>
<dbReference type="Pfam" id="PF00004">
    <property type="entry name" value="AAA"/>
    <property type="match status" value="1"/>
</dbReference>
<gene>
    <name evidence="8" type="ORF">KFL_000690130</name>
</gene>
<feature type="domain" description="AAA+ ATPase" evidence="7">
    <location>
        <begin position="366"/>
        <end position="499"/>
    </location>
</feature>
<dbReference type="PANTHER" id="PTHR23389">
    <property type="entry name" value="CHROMOSOME TRANSMISSION FIDELITY FACTOR 18"/>
    <property type="match status" value="1"/>
</dbReference>
<dbReference type="Proteomes" id="UP000054558">
    <property type="component" value="Unassembled WGS sequence"/>
</dbReference>
<dbReference type="OrthoDB" id="446168at2759"/>
<feature type="compositionally biased region" description="Gly residues" evidence="6">
    <location>
        <begin position="345"/>
        <end position="360"/>
    </location>
</feature>
<dbReference type="STRING" id="105231.A0A1Y1HT81"/>
<feature type="compositionally biased region" description="Basic residues" evidence="6">
    <location>
        <begin position="865"/>
        <end position="879"/>
    </location>
</feature>
<feature type="compositionally biased region" description="Basic and acidic residues" evidence="6">
    <location>
        <begin position="53"/>
        <end position="69"/>
    </location>
</feature>
<dbReference type="Pfam" id="PF25361">
    <property type="entry name" value="AAA_lid_RFC1"/>
    <property type="match status" value="1"/>
</dbReference>
<organism evidence="8 9">
    <name type="scientific">Klebsormidium nitens</name>
    <name type="common">Green alga</name>
    <name type="synonym">Ulothrix nitens</name>
    <dbReference type="NCBI Taxonomy" id="105231"/>
    <lineage>
        <taxon>Eukaryota</taxon>
        <taxon>Viridiplantae</taxon>
        <taxon>Streptophyta</taxon>
        <taxon>Klebsormidiophyceae</taxon>
        <taxon>Klebsormidiales</taxon>
        <taxon>Klebsormidiaceae</taxon>
        <taxon>Klebsormidium</taxon>
    </lineage>
</organism>
<dbReference type="InterPro" id="IPR008921">
    <property type="entry name" value="DNA_pol3_clamp-load_cplx_C"/>
</dbReference>
<dbReference type="Gene3D" id="1.20.272.10">
    <property type="match status" value="1"/>
</dbReference>
<evidence type="ECO:0000259" key="7">
    <source>
        <dbReference type="SMART" id="SM00382"/>
    </source>
</evidence>
<dbReference type="CDD" id="cd00009">
    <property type="entry name" value="AAA"/>
    <property type="match status" value="1"/>
</dbReference>
<name>A0A1Y1HT81_KLENI</name>
<dbReference type="InterPro" id="IPR003593">
    <property type="entry name" value="AAA+_ATPase"/>
</dbReference>
<evidence type="ECO:0000256" key="5">
    <source>
        <dbReference type="ARBA" id="ARBA00022840"/>
    </source>
</evidence>
<comment type="similarity">
    <text evidence="1">Belongs to the activator 1 large subunit family.</text>
</comment>
<proteinExistence type="inferred from homology"/>
<dbReference type="SUPFAM" id="SSF48019">
    <property type="entry name" value="post-AAA+ oligomerization domain-like"/>
    <property type="match status" value="1"/>
</dbReference>
<dbReference type="InterPro" id="IPR047854">
    <property type="entry name" value="RFC_lid"/>
</dbReference>
<evidence type="ECO:0000256" key="4">
    <source>
        <dbReference type="ARBA" id="ARBA00022741"/>
    </source>
</evidence>
<comment type="subunit">
    <text evidence="2">Heterotetramer of subunits RFC2, RFC3, RFC4 and RFC5 that can form a complex with RFC1.</text>
</comment>
<dbReference type="Gene3D" id="3.40.50.300">
    <property type="entry name" value="P-loop containing nucleotide triphosphate hydrolases"/>
    <property type="match status" value="1"/>
</dbReference>
<evidence type="ECO:0000256" key="6">
    <source>
        <dbReference type="SAM" id="MobiDB-lite"/>
    </source>
</evidence>
<dbReference type="GO" id="GO:0005524">
    <property type="term" value="F:ATP binding"/>
    <property type="evidence" value="ECO:0007669"/>
    <property type="project" value="UniProtKB-KW"/>
</dbReference>
<dbReference type="Gene3D" id="1.10.8.60">
    <property type="match status" value="1"/>
</dbReference>
<evidence type="ECO:0000256" key="3">
    <source>
        <dbReference type="ARBA" id="ARBA00022705"/>
    </source>
</evidence>
<dbReference type="PANTHER" id="PTHR23389:SF6">
    <property type="entry name" value="REPLICATION FACTOR C SUBUNIT 1"/>
    <property type="match status" value="1"/>
</dbReference>
<dbReference type="SUPFAM" id="SSF52540">
    <property type="entry name" value="P-loop containing nucleoside triphosphate hydrolases"/>
    <property type="match status" value="1"/>
</dbReference>
<evidence type="ECO:0000313" key="9">
    <source>
        <dbReference type="Proteomes" id="UP000054558"/>
    </source>
</evidence>
<dbReference type="Pfam" id="PF08519">
    <property type="entry name" value="RFC1"/>
    <property type="match status" value="1"/>
</dbReference>
<dbReference type="CDD" id="cd18140">
    <property type="entry name" value="HLD_clamp_RFC"/>
    <property type="match status" value="1"/>
</dbReference>
<protein>
    <recommendedName>
        <fullName evidence="7">AAA+ ATPase domain-containing protein</fullName>
    </recommendedName>
</protein>
<evidence type="ECO:0000256" key="1">
    <source>
        <dbReference type="ARBA" id="ARBA00006116"/>
    </source>
</evidence>
<dbReference type="EMBL" id="DF237018">
    <property type="protein sequence ID" value="GAQ81032.1"/>
    <property type="molecule type" value="Genomic_DNA"/>
</dbReference>
<keyword evidence="3" id="KW-0235">DNA replication</keyword>
<feature type="region of interest" description="Disordered" evidence="6">
    <location>
        <begin position="844"/>
        <end position="898"/>
    </location>
</feature>
<keyword evidence="5" id="KW-0067">ATP-binding</keyword>
<keyword evidence="4" id="KW-0547">Nucleotide-binding</keyword>
<dbReference type="InterPro" id="IPR013725">
    <property type="entry name" value="DNA_replication_fac_RFC1_C"/>
</dbReference>
<dbReference type="GO" id="GO:0003689">
    <property type="term" value="F:DNA clamp loader activity"/>
    <property type="evidence" value="ECO:0007669"/>
    <property type="project" value="InterPro"/>
</dbReference>
<feature type="compositionally biased region" description="Polar residues" evidence="6">
    <location>
        <begin position="158"/>
        <end position="183"/>
    </location>
</feature>
<dbReference type="GO" id="GO:0005634">
    <property type="term" value="C:nucleus"/>
    <property type="evidence" value="ECO:0000318"/>
    <property type="project" value="GO_Central"/>
</dbReference>